<evidence type="ECO:0000313" key="4">
    <source>
        <dbReference type="EMBL" id="HEC56656.1"/>
    </source>
</evidence>
<dbReference type="EC" id="1.6.99.3" evidence="5"/>
<gene>
    <name evidence="4" type="ORF">ENI32_02040</name>
    <name evidence="5" type="ORF">SBU_000398</name>
</gene>
<feature type="domain" description="Nitroreductase" evidence="3">
    <location>
        <begin position="7"/>
        <end position="67"/>
    </location>
</feature>
<keyword evidence="2 5" id="KW-0560">Oxidoreductase</keyword>
<evidence type="ECO:0000259" key="3">
    <source>
        <dbReference type="Pfam" id="PF00881"/>
    </source>
</evidence>
<dbReference type="STRING" id="1839936.SBU_000398"/>
<evidence type="ECO:0000313" key="6">
    <source>
        <dbReference type="Proteomes" id="UP000185779"/>
    </source>
</evidence>
<comment type="caution">
    <text evidence="5">The sequence shown here is derived from an EMBL/GenBank/DDBJ whole genome shotgun (WGS) entry which is preliminary data.</text>
</comment>
<evidence type="ECO:0000256" key="2">
    <source>
        <dbReference type="ARBA" id="ARBA00023002"/>
    </source>
</evidence>
<comment type="similarity">
    <text evidence="1">Belongs to the nitroreductase family.</text>
</comment>
<dbReference type="SUPFAM" id="SSF55469">
    <property type="entry name" value="FMN-dependent nitroreductase-like"/>
    <property type="match status" value="1"/>
</dbReference>
<dbReference type="EMBL" id="DRIE01000033">
    <property type="protein sequence ID" value="HEC56656.1"/>
    <property type="molecule type" value="Genomic_DNA"/>
</dbReference>
<dbReference type="GO" id="GO:0016491">
    <property type="term" value="F:oxidoreductase activity"/>
    <property type="evidence" value="ECO:0007669"/>
    <property type="project" value="UniProtKB-KW"/>
</dbReference>
<dbReference type="PANTHER" id="PTHR43673:SF10">
    <property type="entry name" value="NADH DEHYDROGENASE_NAD(P)H NITROREDUCTASE XCC3605-RELATED"/>
    <property type="match status" value="1"/>
</dbReference>
<reference evidence="4" key="2">
    <citation type="journal article" date="2020" name="mSystems">
        <title>Genome- and Community-Level Interaction Insights into Carbon Utilization and Element Cycling Functions of Hydrothermarchaeota in Hydrothermal Sediment.</title>
        <authorList>
            <person name="Zhou Z."/>
            <person name="Liu Y."/>
            <person name="Xu W."/>
            <person name="Pan J."/>
            <person name="Luo Z.H."/>
            <person name="Li M."/>
        </authorList>
    </citation>
    <scope>NUCLEOTIDE SEQUENCE [LARGE SCALE GENOMIC DNA]</scope>
    <source>
        <strain evidence="4">HyVt-386</strain>
    </source>
</reference>
<dbReference type="Pfam" id="PF00881">
    <property type="entry name" value="Nitroreductase"/>
    <property type="match status" value="1"/>
</dbReference>
<dbReference type="InterPro" id="IPR000415">
    <property type="entry name" value="Nitroreductase-like"/>
</dbReference>
<dbReference type="Gene3D" id="3.40.109.10">
    <property type="entry name" value="NADH Oxidase"/>
    <property type="match status" value="1"/>
</dbReference>
<name>A0A1F2P6X1_9EURY</name>
<organism evidence="5 6">
    <name type="scientific">Candidatus Syntropharchaeum butanivorans</name>
    <dbReference type="NCBI Taxonomy" id="1839936"/>
    <lineage>
        <taxon>Archaea</taxon>
        <taxon>Methanobacteriati</taxon>
        <taxon>Methanobacteriota</taxon>
        <taxon>Stenosarchaea group</taxon>
        <taxon>Methanomicrobia</taxon>
        <taxon>Methanosarcinales</taxon>
        <taxon>ANME-2 cluster</taxon>
        <taxon>Candidatus Syntropharchaeum</taxon>
    </lineage>
</organism>
<proteinExistence type="inferred from homology"/>
<dbReference type="EMBL" id="LYOR01000002">
    <property type="protein sequence ID" value="OFV66431.1"/>
    <property type="molecule type" value="Genomic_DNA"/>
</dbReference>
<reference evidence="5 6" key="1">
    <citation type="submission" date="2016-05" db="EMBL/GenBank/DDBJ databases">
        <title>Microbial consortia oxidize butane by reversing methanogenesis.</title>
        <authorList>
            <person name="Laso-Perez R."/>
            <person name="Richter M."/>
            <person name="Wegener G."/>
            <person name="Musat F."/>
        </authorList>
    </citation>
    <scope>NUCLEOTIDE SEQUENCE [LARGE SCALE GENOMIC DNA]</scope>
    <source>
        <strain evidence="5">BOX1</strain>
    </source>
</reference>
<protein>
    <submittedName>
        <fullName evidence="4 5">Nitroreductase</fullName>
        <ecNumber evidence="5">1.6.99.3</ecNumber>
    </submittedName>
</protein>
<dbReference type="InterPro" id="IPR029479">
    <property type="entry name" value="Nitroreductase"/>
</dbReference>
<evidence type="ECO:0000256" key="1">
    <source>
        <dbReference type="ARBA" id="ARBA00007118"/>
    </source>
</evidence>
<keyword evidence="6" id="KW-1185">Reference proteome</keyword>
<sequence>MDLIEAIKGRRSIRNYTDEPVTDEELEFIFEAARWAPSWANTQCWEFIVVRDPEMKEKLGETLTTKNPARKAFSQAPVVLVACAQKGKSGYYEGEPATERGDNWLMFDTALAVHNLMLAAYSIGLGTVHVGLFDFKKAEEILGLPPEYTVVELIPLGHPAREGKAPPRKEVREFVSYEKFGNKR</sequence>
<dbReference type="PANTHER" id="PTHR43673">
    <property type="entry name" value="NAD(P)H NITROREDUCTASE YDGI-RELATED"/>
    <property type="match status" value="1"/>
</dbReference>
<dbReference type="Proteomes" id="UP000185779">
    <property type="component" value="Unassembled WGS sequence"/>
</dbReference>
<accession>A0A1F2P6X1</accession>
<dbReference type="Proteomes" id="UP000885936">
    <property type="component" value="Unassembled WGS sequence"/>
</dbReference>
<dbReference type="AlphaFoldDB" id="A0A1F2P6X1"/>
<evidence type="ECO:0000313" key="5">
    <source>
        <dbReference type="EMBL" id="OFV66431.1"/>
    </source>
</evidence>